<evidence type="ECO:0000256" key="1">
    <source>
        <dbReference type="SAM" id="Phobius"/>
    </source>
</evidence>
<reference evidence="2" key="1">
    <citation type="journal article" date="2014" name="Int. J. Syst. Evol. Microbiol.">
        <title>Complete genome sequence of Corynebacterium casei LMG S-19264T (=DSM 44701T), isolated from a smear-ripened cheese.</title>
        <authorList>
            <consortium name="US DOE Joint Genome Institute (JGI-PGF)"/>
            <person name="Walter F."/>
            <person name="Albersmeier A."/>
            <person name="Kalinowski J."/>
            <person name="Ruckert C."/>
        </authorList>
    </citation>
    <scope>NUCLEOTIDE SEQUENCE</scope>
    <source>
        <strain evidence="2">JCM 4059</strain>
    </source>
</reference>
<dbReference type="RefSeq" id="WP_190129016.1">
    <property type="nucleotide sequence ID" value="NZ_BNBD01000002.1"/>
</dbReference>
<keyword evidence="1" id="KW-0472">Membrane</keyword>
<organism evidence="2 3">
    <name type="scientific">Streptomyces mashuensis</name>
    <dbReference type="NCBI Taxonomy" id="33904"/>
    <lineage>
        <taxon>Bacteria</taxon>
        <taxon>Bacillati</taxon>
        <taxon>Actinomycetota</taxon>
        <taxon>Actinomycetes</taxon>
        <taxon>Kitasatosporales</taxon>
        <taxon>Streptomycetaceae</taxon>
        <taxon>Streptomyces</taxon>
    </lineage>
</organism>
<accession>A0A919E9Z1</accession>
<sequence length="69" mass="7056">MSTPTPECNHRVYEVLIVSLVSVVAGLATGLLFTACGTSPLTAAGSGGAALAFCFTAGMSVVTYMKKER</sequence>
<reference evidence="2" key="2">
    <citation type="submission" date="2020-09" db="EMBL/GenBank/DDBJ databases">
        <authorList>
            <person name="Sun Q."/>
            <person name="Ohkuma M."/>
        </authorList>
    </citation>
    <scope>NUCLEOTIDE SEQUENCE</scope>
    <source>
        <strain evidence="2">JCM 4059</strain>
    </source>
</reference>
<protein>
    <submittedName>
        <fullName evidence="2">Uncharacterized protein</fullName>
    </submittedName>
</protein>
<feature type="transmembrane region" description="Helical" evidence="1">
    <location>
        <begin position="41"/>
        <end position="65"/>
    </location>
</feature>
<proteinExistence type="predicted"/>
<gene>
    <name evidence="2" type="ORF">GCM10010218_12330</name>
</gene>
<dbReference type="Proteomes" id="UP000638313">
    <property type="component" value="Unassembled WGS sequence"/>
</dbReference>
<name>A0A919E9Z1_9ACTN</name>
<keyword evidence="1" id="KW-0812">Transmembrane</keyword>
<keyword evidence="1" id="KW-1133">Transmembrane helix</keyword>
<keyword evidence="3" id="KW-1185">Reference proteome</keyword>
<dbReference type="AlphaFoldDB" id="A0A919E9Z1"/>
<feature type="transmembrane region" description="Helical" evidence="1">
    <location>
        <begin position="12"/>
        <end position="35"/>
    </location>
</feature>
<evidence type="ECO:0000313" key="3">
    <source>
        <dbReference type="Proteomes" id="UP000638313"/>
    </source>
</evidence>
<evidence type="ECO:0000313" key="2">
    <source>
        <dbReference type="EMBL" id="GHF32800.1"/>
    </source>
</evidence>
<dbReference type="EMBL" id="BNBD01000002">
    <property type="protein sequence ID" value="GHF32800.1"/>
    <property type="molecule type" value="Genomic_DNA"/>
</dbReference>
<comment type="caution">
    <text evidence="2">The sequence shown here is derived from an EMBL/GenBank/DDBJ whole genome shotgun (WGS) entry which is preliminary data.</text>
</comment>